<proteinExistence type="predicted"/>
<reference evidence="1 2" key="1">
    <citation type="journal article" date="2014" name="PLoS ONE">
        <title>Global Analysis of Gene Expression Profiles in Physic Nut (Jatropha curcas L.) Seedlings Exposed to Salt Stress.</title>
        <authorList>
            <person name="Zhang L."/>
            <person name="Zhang C."/>
            <person name="Wu P."/>
            <person name="Chen Y."/>
            <person name="Li M."/>
            <person name="Jiang H."/>
            <person name="Wu G."/>
        </authorList>
    </citation>
    <scope>NUCLEOTIDE SEQUENCE [LARGE SCALE GENOMIC DNA]</scope>
    <source>
        <strain evidence="2">cv. GZQX0401</strain>
        <tissue evidence="1">Young leaves</tissue>
    </source>
</reference>
<name>A0A067L0X3_JATCU</name>
<evidence type="ECO:0000313" key="1">
    <source>
        <dbReference type="EMBL" id="KDP37709.1"/>
    </source>
</evidence>
<evidence type="ECO:0000313" key="2">
    <source>
        <dbReference type="Proteomes" id="UP000027138"/>
    </source>
</evidence>
<sequence length="126" mass="14413">MPAWAKRACPPCLAGWTALEGGQARPVRAGTSTRAFFFAPEAFSGVLDLQKIFRDQFCDPRNFSDVSSTILAYFQRTSKMVFGPAGLFAVRENRLFEPQNLSIHRLYHECHNGFSFYLDTWQRSRK</sequence>
<gene>
    <name evidence="1" type="ORF">JCGZ_06850</name>
</gene>
<protein>
    <submittedName>
        <fullName evidence="1">Uncharacterized protein</fullName>
    </submittedName>
</protein>
<organism evidence="1 2">
    <name type="scientific">Jatropha curcas</name>
    <name type="common">Barbados nut</name>
    <dbReference type="NCBI Taxonomy" id="180498"/>
    <lineage>
        <taxon>Eukaryota</taxon>
        <taxon>Viridiplantae</taxon>
        <taxon>Streptophyta</taxon>
        <taxon>Embryophyta</taxon>
        <taxon>Tracheophyta</taxon>
        <taxon>Spermatophyta</taxon>
        <taxon>Magnoliopsida</taxon>
        <taxon>eudicotyledons</taxon>
        <taxon>Gunneridae</taxon>
        <taxon>Pentapetalae</taxon>
        <taxon>rosids</taxon>
        <taxon>fabids</taxon>
        <taxon>Malpighiales</taxon>
        <taxon>Euphorbiaceae</taxon>
        <taxon>Crotonoideae</taxon>
        <taxon>Jatropheae</taxon>
        <taxon>Jatropha</taxon>
    </lineage>
</organism>
<dbReference type="Proteomes" id="UP000027138">
    <property type="component" value="Unassembled WGS sequence"/>
</dbReference>
<dbReference type="AlphaFoldDB" id="A0A067L0X3"/>
<accession>A0A067L0X3</accession>
<keyword evidence="2" id="KW-1185">Reference proteome</keyword>
<dbReference type="EMBL" id="KK914386">
    <property type="protein sequence ID" value="KDP37709.1"/>
    <property type="molecule type" value="Genomic_DNA"/>
</dbReference>